<feature type="non-terminal residue" evidence="5">
    <location>
        <position position="266"/>
    </location>
</feature>
<keyword evidence="4" id="KW-0812">Transmembrane</keyword>
<dbReference type="SUPFAM" id="SSF53850">
    <property type="entry name" value="Periplasmic binding protein-like II"/>
    <property type="match status" value="1"/>
</dbReference>
<dbReference type="GO" id="GO:1901982">
    <property type="term" value="F:maltose binding"/>
    <property type="evidence" value="ECO:0007669"/>
    <property type="project" value="TreeGrafter"/>
</dbReference>
<evidence type="ECO:0000256" key="2">
    <source>
        <dbReference type="ARBA" id="ARBA00022448"/>
    </source>
</evidence>
<dbReference type="InterPro" id="IPR006059">
    <property type="entry name" value="SBP"/>
</dbReference>
<evidence type="ECO:0000313" key="6">
    <source>
        <dbReference type="Proteomes" id="UP000229334"/>
    </source>
</evidence>
<keyword evidence="3" id="KW-0732">Signal</keyword>
<evidence type="ECO:0000256" key="3">
    <source>
        <dbReference type="ARBA" id="ARBA00022729"/>
    </source>
</evidence>
<evidence type="ECO:0000256" key="1">
    <source>
        <dbReference type="ARBA" id="ARBA00008520"/>
    </source>
</evidence>
<keyword evidence="4" id="KW-0472">Membrane</keyword>
<gene>
    <name evidence="5" type="ORF">COX02_02205</name>
</gene>
<protein>
    <recommendedName>
        <fullName evidence="7">Extracellular solute-binding protein</fullName>
    </recommendedName>
</protein>
<organism evidence="5 6">
    <name type="scientific">Candidatus Vogelbacteria bacterium CG22_combo_CG10-13_8_21_14_all_37_9</name>
    <dbReference type="NCBI Taxonomy" id="1975046"/>
    <lineage>
        <taxon>Bacteria</taxon>
        <taxon>Candidatus Vogeliibacteriota</taxon>
    </lineage>
</organism>
<evidence type="ECO:0000256" key="4">
    <source>
        <dbReference type="SAM" id="Phobius"/>
    </source>
</evidence>
<feature type="transmembrane region" description="Helical" evidence="4">
    <location>
        <begin position="6"/>
        <end position="27"/>
    </location>
</feature>
<name>A0A2H0BK81_9BACT</name>
<dbReference type="PANTHER" id="PTHR30061:SF50">
    <property type="entry name" value="MALTOSE_MALTODEXTRIN-BINDING PERIPLASMIC PROTEIN"/>
    <property type="match status" value="1"/>
</dbReference>
<comment type="caution">
    <text evidence="5">The sequence shown here is derived from an EMBL/GenBank/DDBJ whole genome shotgun (WGS) entry which is preliminary data.</text>
</comment>
<proteinExistence type="inferred from homology"/>
<accession>A0A2H0BK81</accession>
<dbReference type="GO" id="GO:0042956">
    <property type="term" value="P:maltodextrin transmembrane transport"/>
    <property type="evidence" value="ECO:0007669"/>
    <property type="project" value="TreeGrafter"/>
</dbReference>
<dbReference type="Pfam" id="PF01547">
    <property type="entry name" value="SBP_bac_1"/>
    <property type="match status" value="1"/>
</dbReference>
<dbReference type="Proteomes" id="UP000229334">
    <property type="component" value="Unassembled WGS sequence"/>
</dbReference>
<dbReference type="Gene3D" id="3.40.190.10">
    <property type="entry name" value="Periplasmic binding protein-like II"/>
    <property type="match status" value="1"/>
</dbReference>
<dbReference type="AlphaFoldDB" id="A0A2H0BK81"/>
<dbReference type="EMBL" id="PCSX01000034">
    <property type="protein sequence ID" value="PIP58083.1"/>
    <property type="molecule type" value="Genomic_DNA"/>
</dbReference>
<dbReference type="PANTHER" id="PTHR30061">
    <property type="entry name" value="MALTOSE-BINDING PERIPLASMIC PROTEIN"/>
    <property type="match status" value="1"/>
</dbReference>
<reference evidence="5 6" key="1">
    <citation type="submission" date="2017-09" db="EMBL/GenBank/DDBJ databases">
        <title>Depth-based differentiation of microbial function through sediment-hosted aquifers and enrichment of novel symbionts in the deep terrestrial subsurface.</title>
        <authorList>
            <person name="Probst A.J."/>
            <person name="Ladd B."/>
            <person name="Jarett J.K."/>
            <person name="Geller-Mcgrath D.E."/>
            <person name="Sieber C.M."/>
            <person name="Emerson J.B."/>
            <person name="Anantharaman K."/>
            <person name="Thomas B.C."/>
            <person name="Malmstrom R."/>
            <person name="Stieglmeier M."/>
            <person name="Klingl A."/>
            <person name="Woyke T."/>
            <person name="Ryan C.M."/>
            <person name="Banfield J.F."/>
        </authorList>
    </citation>
    <scope>NUCLEOTIDE SEQUENCE [LARGE SCALE GENOMIC DNA]</scope>
    <source>
        <strain evidence="5">CG22_combo_CG10-13_8_21_14_all_37_9</strain>
    </source>
</reference>
<evidence type="ECO:0008006" key="7">
    <source>
        <dbReference type="Google" id="ProtNLM"/>
    </source>
</evidence>
<keyword evidence="4" id="KW-1133">Transmembrane helix</keyword>
<dbReference type="GO" id="GO:0015768">
    <property type="term" value="P:maltose transport"/>
    <property type="evidence" value="ECO:0007669"/>
    <property type="project" value="TreeGrafter"/>
</dbReference>
<keyword evidence="2" id="KW-0813">Transport</keyword>
<evidence type="ECO:0000313" key="5">
    <source>
        <dbReference type="EMBL" id="PIP58083.1"/>
    </source>
</evidence>
<dbReference type="GO" id="GO:0055052">
    <property type="term" value="C:ATP-binding cassette (ABC) transporter complex, substrate-binding subunit-containing"/>
    <property type="evidence" value="ECO:0007669"/>
    <property type="project" value="TreeGrafter"/>
</dbReference>
<comment type="similarity">
    <text evidence="1">Belongs to the bacterial solute-binding protein 1 family.</text>
</comment>
<sequence>MKYFQTILLIVFGFIFVISLLVFGGILPGFRAPKGGSGGTLILWGTLPKTKMDLIMSDVNKQYEAFFNLVYVEKQPFTFDTDLIEALATGQGPDIFFLNHEAIGPNSNKVALIPYSSYSARIFSDTFVSGASIFQLSKGLMAIPLYVDPLVMYYNKDLLTNAGLAEVPKNWPALLVASKALTKLDPQGNVTQSTVAFGEFTNNRNAKDVLSLLILQAGNSIVSLDASDKPQITLGQNATTNGLAPARSAVDFFIQFANPSKTVYNW</sequence>